<keyword evidence="7 11" id="KW-0175">Coiled coil</keyword>
<evidence type="ECO:0000256" key="2">
    <source>
        <dbReference type="ARBA" id="ARBA00004286"/>
    </source>
</evidence>
<dbReference type="Gene3D" id="3.30.70.1620">
    <property type="match status" value="1"/>
</dbReference>
<dbReference type="GO" id="GO:0003677">
    <property type="term" value="F:DNA binding"/>
    <property type="evidence" value="ECO:0007669"/>
    <property type="project" value="TreeGrafter"/>
</dbReference>
<keyword evidence="4" id="KW-0158">Chromosome</keyword>
<keyword evidence="8 10" id="KW-0539">Nucleus</keyword>
<evidence type="ECO:0000256" key="4">
    <source>
        <dbReference type="ARBA" id="ARBA00022454"/>
    </source>
</evidence>
<gene>
    <name evidence="13" type="primary">psm1</name>
    <name evidence="13" type="ORF">SOMG_05093</name>
</gene>
<dbReference type="Pfam" id="PF02463">
    <property type="entry name" value="SMC_N"/>
    <property type="match status" value="1"/>
</dbReference>
<organism evidence="13 14">
    <name type="scientific">Schizosaccharomyces osmophilus</name>
    <dbReference type="NCBI Taxonomy" id="2545709"/>
    <lineage>
        <taxon>Eukaryota</taxon>
        <taxon>Fungi</taxon>
        <taxon>Dikarya</taxon>
        <taxon>Ascomycota</taxon>
        <taxon>Taphrinomycotina</taxon>
        <taxon>Schizosaccharomycetes</taxon>
        <taxon>Schizosaccharomycetales</taxon>
        <taxon>Schizosaccharomycetaceae</taxon>
        <taxon>Schizosaccharomyces</taxon>
    </lineage>
</organism>
<dbReference type="InterPro" id="IPR003395">
    <property type="entry name" value="RecF/RecN/SMC_N"/>
</dbReference>
<evidence type="ECO:0000256" key="8">
    <source>
        <dbReference type="ARBA" id="ARBA00023242"/>
    </source>
</evidence>
<dbReference type="GO" id="GO:0016887">
    <property type="term" value="F:ATP hydrolysis activity"/>
    <property type="evidence" value="ECO:0007669"/>
    <property type="project" value="InterPro"/>
</dbReference>
<evidence type="ECO:0000313" key="14">
    <source>
        <dbReference type="Proteomes" id="UP001212411"/>
    </source>
</evidence>
<dbReference type="GO" id="GO:0008278">
    <property type="term" value="C:cohesin complex"/>
    <property type="evidence" value="ECO:0007669"/>
    <property type="project" value="InterPro"/>
</dbReference>
<feature type="coiled-coil region" evidence="11">
    <location>
        <begin position="416"/>
        <end position="468"/>
    </location>
</feature>
<feature type="domain" description="SMC hinge" evidence="12">
    <location>
        <begin position="521"/>
        <end position="637"/>
    </location>
</feature>
<dbReference type="GO" id="GO:0007062">
    <property type="term" value="P:sister chromatid cohesion"/>
    <property type="evidence" value="ECO:0007669"/>
    <property type="project" value="InterPro"/>
</dbReference>
<keyword evidence="14" id="KW-1185">Reference proteome</keyword>
<evidence type="ECO:0000313" key="13">
    <source>
        <dbReference type="EMBL" id="WBW73480.1"/>
    </source>
</evidence>
<evidence type="ECO:0000256" key="6">
    <source>
        <dbReference type="ARBA" id="ARBA00022776"/>
    </source>
</evidence>
<dbReference type="EMBL" id="CP115612">
    <property type="protein sequence ID" value="WBW73480.1"/>
    <property type="molecule type" value="Genomic_DNA"/>
</dbReference>
<feature type="coiled-coil region" evidence="11">
    <location>
        <begin position="841"/>
        <end position="917"/>
    </location>
</feature>
<protein>
    <recommendedName>
        <fullName evidence="10">Structural maintenance of chromosomes protein</fullName>
    </recommendedName>
</protein>
<dbReference type="CDD" id="cd03275">
    <property type="entry name" value="ABC_SMC1_euk"/>
    <property type="match status" value="2"/>
</dbReference>
<keyword evidence="6" id="KW-0498">Mitosis</keyword>
<dbReference type="GO" id="GO:0005524">
    <property type="term" value="F:ATP binding"/>
    <property type="evidence" value="ECO:0007669"/>
    <property type="project" value="InterPro"/>
</dbReference>
<dbReference type="GO" id="GO:0005634">
    <property type="term" value="C:nucleus"/>
    <property type="evidence" value="ECO:0007669"/>
    <property type="project" value="UniProtKB-SubCell"/>
</dbReference>
<dbReference type="GeneID" id="80878556"/>
<dbReference type="Gene3D" id="3.40.50.300">
    <property type="entry name" value="P-loop containing nucleotide triphosphate hydrolases"/>
    <property type="match status" value="2"/>
</dbReference>
<proteinExistence type="inferred from homology"/>
<evidence type="ECO:0000256" key="5">
    <source>
        <dbReference type="ARBA" id="ARBA00022618"/>
    </source>
</evidence>
<name>A0AAE9WCQ9_9SCHI</name>
<evidence type="ECO:0000256" key="10">
    <source>
        <dbReference type="PIRNR" id="PIRNR005719"/>
    </source>
</evidence>
<evidence type="ECO:0000256" key="3">
    <source>
        <dbReference type="ARBA" id="ARBA00005597"/>
    </source>
</evidence>
<reference evidence="13 14" key="1">
    <citation type="journal article" date="2023" name="G3 (Bethesda)">
        <title>A high-quality reference genome for the fission yeast Schizosaccharomyces osmophilus.</title>
        <authorList>
            <person name="Jia G.S."/>
            <person name="Zhang W.C."/>
            <person name="Liang Y."/>
            <person name="Liu X.H."/>
            <person name="Rhind N."/>
            <person name="Pidoux A."/>
            <person name="Brysch-Herzberg M."/>
            <person name="Du L.L."/>
        </authorList>
    </citation>
    <scope>NUCLEOTIDE SEQUENCE [LARGE SCALE GENOMIC DNA]</scope>
    <source>
        <strain evidence="13 14">CBS 15793</strain>
    </source>
</reference>
<dbReference type="KEGG" id="som:SOMG_05093"/>
<dbReference type="InterPro" id="IPR024704">
    <property type="entry name" value="SMC"/>
</dbReference>
<dbReference type="RefSeq" id="XP_056037723.1">
    <property type="nucleotide sequence ID" value="XM_056183867.1"/>
</dbReference>
<feature type="coiled-coil region" evidence="11">
    <location>
        <begin position="1026"/>
        <end position="1060"/>
    </location>
</feature>
<comment type="subcellular location">
    <subcellularLocation>
        <location evidence="2">Chromosome</location>
    </subcellularLocation>
    <subcellularLocation>
        <location evidence="1 10">Nucleus</location>
    </subcellularLocation>
</comment>
<dbReference type="SUPFAM" id="SSF52540">
    <property type="entry name" value="P-loop containing nucleoside triphosphate hydrolases"/>
    <property type="match status" value="1"/>
</dbReference>
<evidence type="ECO:0000256" key="11">
    <source>
        <dbReference type="SAM" id="Coils"/>
    </source>
</evidence>
<evidence type="ECO:0000256" key="1">
    <source>
        <dbReference type="ARBA" id="ARBA00004123"/>
    </source>
</evidence>
<dbReference type="Proteomes" id="UP001212411">
    <property type="component" value="Chromosome 2"/>
</dbReference>
<dbReference type="InterPro" id="IPR027417">
    <property type="entry name" value="P-loop_NTPase"/>
</dbReference>
<dbReference type="Gene3D" id="1.20.1060.20">
    <property type="match status" value="1"/>
</dbReference>
<evidence type="ECO:0000259" key="12">
    <source>
        <dbReference type="SMART" id="SM00968"/>
    </source>
</evidence>
<dbReference type="PANTHER" id="PTHR18937:SF12">
    <property type="entry name" value="STRUCTURAL MAINTENANCE OF CHROMOSOMES PROTEIN"/>
    <property type="match status" value="1"/>
</dbReference>
<dbReference type="SMART" id="SM00968">
    <property type="entry name" value="SMC_hinge"/>
    <property type="match status" value="1"/>
</dbReference>
<evidence type="ECO:0000256" key="7">
    <source>
        <dbReference type="ARBA" id="ARBA00023054"/>
    </source>
</evidence>
<dbReference type="PIRSF" id="PIRSF005719">
    <property type="entry name" value="SMC"/>
    <property type="match status" value="1"/>
</dbReference>
<dbReference type="SUPFAM" id="SSF75553">
    <property type="entry name" value="Smc hinge domain"/>
    <property type="match status" value="1"/>
</dbReference>
<keyword evidence="5" id="KW-0132">Cell division</keyword>
<dbReference type="Pfam" id="PF06470">
    <property type="entry name" value="SMC_hinge"/>
    <property type="match status" value="1"/>
</dbReference>
<dbReference type="GO" id="GO:0051301">
    <property type="term" value="P:cell division"/>
    <property type="evidence" value="ECO:0007669"/>
    <property type="project" value="UniProtKB-KW"/>
</dbReference>
<feature type="coiled-coil region" evidence="11">
    <location>
        <begin position="200"/>
        <end position="227"/>
    </location>
</feature>
<dbReference type="InterPro" id="IPR010935">
    <property type="entry name" value="SMC_hinge"/>
</dbReference>
<accession>A0AAE9WCQ9</accession>
<sequence length="1230" mass="141317">MGRLLRLEVENFKSYRGCQTIGPFEDFTSVIGPNGSGKSNLMDAISFVLGVKSSHLRSSNIRELIYRGRVMNSQGSTSFDDSQTPRSAYVKLVYELDDAEEREYKRVITPNGSTEYRINDKPTQFSEYCKSLEEQNILVRARNFLVFQGDVEAIASQSPVDLSRLIEQICGSLEFKGDYEKYKQEQDYAVNLSAHSFNKKRGINAEIKQYQEQKAEAEVYESKKEQRDIASLIFLLWKMYHIEKSIHSNIRDIEKFRNSTSELTKRQETSSAKVDSLREQEGAIHRQLLLFDRKVCKQEKSIASKRPELISLAEKASESSVNLQKIQRKVGEVEKDYTSQSSTLQILEEQLASLNAAEEQLIRNIHEREEQRVHKLTPEDQKNYDNLRTQADLQNSKTLTQLQSLNRRVKVASQAKNALAEVVEDLKSRKTQSKEQINNLIEGKFALIAEVNRRIEDLESVRQSIQQKRANYTHLCQQERDLNDELHICLQKLIEANADRNESNQDVKKREALYALKRIYPGVKGRVIDLCSPTQKKYESALIAALGRNFDAIVVGSQAIAKECIDYIREQRIGVMTFLPMDTVAVKPINQSFRGTHAGARLAIDVVNFEPQYERVIVSALGNTLICDNLNVARDLSYSKRANAKTVTLEGTVIHKTGLITGGSSNTRSAKRWDDREIEQLKQTQNDLMSRIDRIQSEKMASLVVEQDTINLHNLESELSLMKESLNAKLRSLEDKQKELDHFNELYRRKKPELESSERELSTMEESQNELLQQTHVIEDKIFVNFCKRTKITNIRSYEELQRSFTQQYSQKQLEFANQKALLENRMGFERQRTSDIEVRLNRLKDFIRKDEESIKEYEQKHEALETEVATAEAELDLLKEESSETKSKNDEVLRTIAQHKLESKRFLAEITKLRNDVTLVESEIERFVSDWHAIVRKCKLEDISLPLSDGSLSNIPIDDFGQDTEAMVIDSGNQTVQAAFNKFGIEVDYEELDDELKEDGSESMGTVLQEKLREYDEELEKMSPNMKAMERLEVVEQRLSRLDDEFGDARKSAKNAKERFNTVKEQRLKRFHEAFNHISEQIDPIYKELTKSSAFPLGGTAYLTLDDSDEPYLGGIRFHAMPPMKRFRDMDQLSGGEKTMAALALLFAIHSYQPSPFFVLDEIDAALDQTNVSKIANYIRHHASNGFQFVVISLKNQLFSKSEALVGIYRDQDQNSSKTLSINLEAYAQ</sequence>
<dbReference type="PANTHER" id="PTHR18937">
    <property type="entry name" value="STRUCTURAL MAINTENANCE OF CHROMOSOMES SMC FAMILY MEMBER"/>
    <property type="match status" value="1"/>
</dbReference>
<dbReference type="AlphaFoldDB" id="A0AAE9WCQ9"/>
<dbReference type="InterPro" id="IPR028468">
    <property type="entry name" value="Smc1_ABC"/>
</dbReference>
<feature type="coiled-coil region" evidence="11">
    <location>
        <begin position="678"/>
        <end position="774"/>
    </location>
</feature>
<dbReference type="InterPro" id="IPR036277">
    <property type="entry name" value="SMC_hinge_sf"/>
</dbReference>
<comment type="similarity">
    <text evidence="3">Belongs to the SMC family. SMC1 subfamily.</text>
</comment>
<feature type="coiled-coil region" evidence="11">
    <location>
        <begin position="344"/>
        <end position="371"/>
    </location>
</feature>
<keyword evidence="9" id="KW-0131">Cell cycle</keyword>
<evidence type="ECO:0000256" key="9">
    <source>
        <dbReference type="ARBA" id="ARBA00023306"/>
    </source>
</evidence>